<organism evidence="2 3">
    <name type="scientific">Aldrovandia affinis</name>
    <dbReference type="NCBI Taxonomy" id="143900"/>
    <lineage>
        <taxon>Eukaryota</taxon>
        <taxon>Metazoa</taxon>
        <taxon>Chordata</taxon>
        <taxon>Craniata</taxon>
        <taxon>Vertebrata</taxon>
        <taxon>Euteleostomi</taxon>
        <taxon>Actinopterygii</taxon>
        <taxon>Neopterygii</taxon>
        <taxon>Teleostei</taxon>
        <taxon>Notacanthiformes</taxon>
        <taxon>Halosauridae</taxon>
        <taxon>Aldrovandia</taxon>
    </lineage>
</organism>
<evidence type="ECO:0000313" key="2">
    <source>
        <dbReference type="EMBL" id="KAJ8389151.1"/>
    </source>
</evidence>
<dbReference type="EMBL" id="JAINUG010000186">
    <property type="protein sequence ID" value="KAJ8389151.1"/>
    <property type="molecule type" value="Genomic_DNA"/>
</dbReference>
<evidence type="ECO:0000313" key="3">
    <source>
        <dbReference type="Proteomes" id="UP001221898"/>
    </source>
</evidence>
<sequence>MTPGTSGGSDRVSSHLQKLFSNRQVVRLTPQATLSPRQAAGHTHRLEAGLLVT</sequence>
<name>A0AAD7RUC8_9TELE</name>
<reference evidence="2" key="1">
    <citation type="journal article" date="2023" name="Science">
        <title>Genome structures resolve the early diversification of teleost fishes.</title>
        <authorList>
            <person name="Parey E."/>
            <person name="Louis A."/>
            <person name="Montfort J."/>
            <person name="Bouchez O."/>
            <person name="Roques C."/>
            <person name="Iampietro C."/>
            <person name="Lluch J."/>
            <person name="Castinel A."/>
            <person name="Donnadieu C."/>
            <person name="Desvignes T."/>
            <person name="Floi Bucao C."/>
            <person name="Jouanno E."/>
            <person name="Wen M."/>
            <person name="Mejri S."/>
            <person name="Dirks R."/>
            <person name="Jansen H."/>
            <person name="Henkel C."/>
            <person name="Chen W.J."/>
            <person name="Zahm M."/>
            <person name="Cabau C."/>
            <person name="Klopp C."/>
            <person name="Thompson A.W."/>
            <person name="Robinson-Rechavi M."/>
            <person name="Braasch I."/>
            <person name="Lecointre G."/>
            <person name="Bobe J."/>
            <person name="Postlethwait J.H."/>
            <person name="Berthelot C."/>
            <person name="Roest Crollius H."/>
            <person name="Guiguen Y."/>
        </authorList>
    </citation>
    <scope>NUCLEOTIDE SEQUENCE</scope>
    <source>
        <strain evidence="2">NC1722</strain>
    </source>
</reference>
<keyword evidence="3" id="KW-1185">Reference proteome</keyword>
<feature type="region of interest" description="Disordered" evidence="1">
    <location>
        <begin position="33"/>
        <end position="53"/>
    </location>
</feature>
<comment type="caution">
    <text evidence="2">The sequence shown here is derived from an EMBL/GenBank/DDBJ whole genome shotgun (WGS) entry which is preliminary data.</text>
</comment>
<accession>A0AAD7RUC8</accession>
<gene>
    <name evidence="2" type="ORF">AAFF_G00123570</name>
</gene>
<evidence type="ECO:0000256" key="1">
    <source>
        <dbReference type="SAM" id="MobiDB-lite"/>
    </source>
</evidence>
<dbReference type="Proteomes" id="UP001221898">
    <property type="component" value="Unassembled WGS sequence"/>
</dbReference>
<protein>
    <submittedName>
        <fullName evidence="2">Uncharacterized protein</fullName>
    </submittedName>
</protein>
<dbReference type="AlphaFoldDB" id="A0AAD7RUC8"/>
<proteinExistence type="predicted"/>